<dbReference type="Proteomes" id="UP000076532">
    <property type="component" value="Unassembled WGS sequence"/>
</dbReference>
<dbReference type="PANTHER" id="PTHR33266:SF1">
    <property type="entry name" value="F-BOX DOMAIN-CONTAINING PROTEIN"/>
    <property type="match status" value="1"/>
</dbReference>
<dbReference type="AlphaFoldDB" id="A0A166EPV7"/>
<dbReference type="PANTHER" id="PTHR33266">
    <property type="entry name" value="CHROMOSOME 15, WHOLE GENOME SHOTGUN SEQUENCE"/>
    <property type="match status" value="1"/>
</dbReference>
<dbReference type="EMBL" id="KV417598">
    <property type="protein sequence ID" value="KZP15980.1"/>
    <property type="molecule type" value="Genomic_DNA"/>
</dbReference>
<proteinExistence type="predicted"/>
<feature type="region of interest" description="Disordered" evidence="1">
    <location>
        <begin position="882"/>
        <end position="936"/>
    </location>
</feature>
<dbReference type="OrthoDB" id="107110at2759"/>
<name>A0A166EPV7_9AGAM</name>
<gene>
    <name evidence="2" type="ORF">FIBSPDRAFT_934864</name>
</gene>
<keyword evidence="3" id="KW-1185">Reference proteome</keyword>
<protein>
    <submittedName>
        <fullName evidence="2">Uncharacterized protein</fullName>
    </submittedName>
</protein>
<dbReference type="STRING" id="436010.A0A166EPV7"/>
<organism evidence="2 3">
    <name type="scientific">Athelia psychrophila</name>
    <dbReference type="NCBI Taxonomy" id="1759441"/>
    <lineage>
        <taxon>Eukaryota</taxon>
        <taxon>Fungi</taxon>
        <taxon>Dikarya</taxon>
        <taxon>Basidiomycota</taxon>
        <taxon>Agaricomycotina</taxon>
        <taxon>Agaricomycetes</taxon>
        <taxon>Agaricomycetidae</taxon>
        <taxon>Atheliales</taxon>
        <taxon>Atheliaceae</taxon>
        <taxon>Athelia</taxon>
    </lineage>
</organism>
<accession>A0A166EPV7</accession>
<evidence type="ECO:0000313" key="3">
    <source>
        <dbReference type="Proteomes" id="UP000076532"/>
    </source>
</evidence>
<feature type="region of interest" description="Disordered" evidence="1">
    <location>
        <begin position="830"/>
        <end position="858"/>
    </location>
</feature>
<sequence>MSNFDDDSWHTKQDVYVRNSVDPHMQMTPEHIIKEIVLSSNGALNAMSWNEYRSLVAEHGVKDMIMAAWNAARRKQQRPTLDLLPDIPPEKSKAIRSAWDKPYVGDYHKLLLSNISRMICEVDYTNTVTMLQSSGNGKSRQLRELETLVFTLPFHYGKSTDAKDFSWPQPDIEVRNFFLQEADTVDALRLAYYSFFKCLFEEVLSELKEYASKSECKYKYMDLVGWWRQRLEVERRQLYIKIDIAARKLQKSYAAVDAAENDALQALRTLCTYIKDNTSGTLSDKIIIMYFDEADTLTKTFAPQFIKTRYDVLCSVLYVFKKQPVFGIFLSTAMRLAPQPAPTGRLAPSARIAMEIKLIQAPITETPFDCSPNLPVDPDSLTLDQISKISFMARFGRPLFWSLIAGAPEGKERQILDAIIPFARAKITCPTDGQTSAAGRAAVIDIRLMLDYEPRRQLARDRESELVASHMRIAYSVPQSREYMRSGYPSEPILAEAAAQQMRANPEEFSALRIVEENITGGLIDRGERGELVARLLVTLALDRAVKRSGHDVSCSRGVSLIAFIEELFGDRAEHILDSIPDNTKSKVTFREAFKHAWVRFTHFGKMGDATGTTLAAARAAFIRCMAIICRSGQMLVDFLLPIFFCPDGAKSLLTEANMSALLIQVKRRAAKGAQAKYAINQSIIGFFPDGTANQQPYVTLVMELGVQPKMPQALAEGIATPAAVPPTPSKLDIAAQGRLHYATDVHPRYSIFAYGCSDTVYGVIAPDERARYQNILASRDFLHEHPRQTHRSLDAVKRLKPFFSIGLSSYHWIQDAKLDGAQAIEYPTNTQSISQDARTGEHRDRASPPTSQLSNMVEAGYDAEYKPAVTVYTDEDFAEDSVDVGSLPDPARDPTTSDGEGAPVGDRHLFSPTPGRKRAISVTAEEGTPKKIEKN</sequence>
<reference evidence="2 3" key="1">
    <citation type="journal article" date="2016" name="Mol. Biol. Evol.">
        <title>Comparative Genomics of Early-Diverging Mushroom-Forming Fungi Provides Insights into the Origins of Lignocellulose Decay Capabilities.</title>
        <authorList>
            <person name="Nagy L.G."/>
            <person name="Riley R."/>
            <person name="Tritt A."/>
            <person name="Adam C."/>
            <person name="Daum C."/>
            <person name="Floudas D."/>
            <person name="Sun H."/>
            <person name="Yadav J.S."/>
            <person name="Pangilinan J."/>
            <person name="Larsson K.H."/>
            <person name="Matsuura K."/>
            <person name="Barry K."/>
            <person name="Labutti K."/>
            <person name="Kuo R."/>
            <person name="Ohm R.A."/>
            <person name="Bhattacharya S.S."/>
            <person name="Shirouzu T."/>
            <person name="Yoshinaga Y."/>
            <person name="Martin F.M."/>
            <person name="Grigoriev I.V."/>
            <person name="Hibbett D.S."/>
        </authorList>
    </citation>
    <scope>NUCLEOTIDE SEQUENCE [LARGE SCALE GENOMIC DNA]</scope>
    <source>
        <strain evidence="2 3">CBS 109695</strain>
    </source>
</reference>
<evidence type="ECO:0000313" key="2">
    <source>
        <dbReference type="EMBL" id="KZP15980.1"/>
    </source>
</evidence>
<evidence type="ECO:0000256" key="1">
    <source>
        <dbReference type="SAM" id="MobiDB-lite"/>
    </source>
</evidence>